<proteinExistence type="predicted"/>
<organism evidence="1 2">
    <name type="scientific">Paenibacillus thalictri</name>
    <dbReference type="NCBI Taxonomy" id="2527873"/>
    <lineage>
        <taxon>Bacteria</taxon>
        <taxon>Bacillati</taxon>
        <taxon>Bacillota</taxon>
        <taxon>Bacilli</taxon>
        <taxon>Bacillales</taxon>
        <taxon>Paenibacillaceae</taxon>
        <taxon>Paenibacillus</taxon>
    </lineage>
</organism>
<name>A0A4Q9DNW1_9BACL</name>
<sequence length="106" mass="12598">MDNFDAPIKTHDRYITTIELQEKYSARRTTMEMLIEIGRIPTIKDYIDLFREKLGAETEIKDIFSQNNTNYYMMEYKILKSSGEDLRGIKVIRTSKDYTYNPITKI</sequence>
<dbReference type="RefSeq" id="WP_131015654.1">
    <property type="nucleotide sequence ID" value="NZ_SIRE01000016.1"/>
</dbReference>
<evidence type="ECO:0000313" key="2">
    <source>
        <dbReference type="Proteomes" id="UP000293142"/>
    </source>
</evidence>
<protein>
    <recommendedName>
        <fullName evidence="3">UTRA domain-containing protein</fullName>
    </recommendedName>
</protein>
<reference evidence="1 2" key="1">
    <citation type="submission" date="2019-02" db="EMBL/GenBank/DDBJ databases">
        <title>Paenibacillus sp. nov., isolated from surface-sterilized tissue of Thalictrum simplex L.</title>
        <authorList>
            <person name="Tuo L."/>
        </authorList>
    </citation>
    <scope>NUCLEOTIDE SEQUENCE [LARGE SCALE GENOMIC DNA]</scope>
    <source>
        <strain evidence="1 2">N2SHLJ1</strain>
    </source>
</reference>
<accession>A0A4Q9DNW1</accession>
<dbReference type="AlphaFoldDB" id="A0A4Q9DNW1"/>
<dbReference type="EMBL" id="SIRE01000016">
    <property type="protein sequence ID" value="TBL75742.1"/>
    <property type="molecule type" value="Genomic_DNA"/>
</dbReference>
<dbReference type="OrthoDB" id="2621685at2"/>
<gene>
    <name evidence="1" type="ORF">EYB31_22415</name>
</gene>
<evidence type="ECO:0000313" key="1">
    <source>
        <dbReference type="EMBL" id="TBL75742.1"/>
    </source>
</evidence>
<comment type="caution">
    <text evidence="1">The sequence shown here is derived from an EMBL/GenBank/DDBJ whole genome shotgun (WGS) entry which is preliminary data.</text>
</comment>
<keyword evidence="2" id="KW-1185">Reference proteome</keyword>
<evidence type="ECO:0008006" key="3">
    <source>
        <dbReference type="Google" id="ProtNLM"/>
    </source>
</evidence>
<dbReference type="Proteomes" id="UP000293142">
    <property type="component" value="Unassembled WGS sequence"/>
</dbReference>